<dbReference type="InterPro" id="IPR002110">
    <property type="entry name" value="Ankyrin_rpt"/>
</dbReference>
<keyword evidence="1" id="KW-1133">Transmembrane helix</keyword>
<accession>A0A9D3WA49</accession>
<keyword evidence="4" id="KW-1185">Reference proteome</keyword>
<dbReference type="PANTHER" id="PTHR24128:SF24">
    <property type="entry name" value="ANKYRIN REPEAT PROTEIN"/>
    <property type="match status" value="1"/>
</dbReference>
<feature type="transmembrane region" description="Helical" evidence="1">
    <location>
        <begin position="369"/>
        <end position="388"/>
    </location>
</feature>
<gene>
    <name evidence="3" type="ORF">J1N35_009110</name>
</gene>
<evidence type="ECO:0000313" key="4">
    <source>
        <dbReference type="Proteomes" id="UP000828251"/>
    </source>
</evidence>
<dbReference type="Pfam" id="PF13962">
    <property type="entry name" value="PGG"/>
    <property type="match status" value="1"/>
</dbReference>
<dbReference type="InterPro" id="IPR036770">
    <property type="entry name" value="Ankyrin_rpt-contain_sf"/>
</dbReference>
<dbReference type="EMBL" id="JAIQCV010000003">
    <property type="protein sequence ID" value="KAH1115732.1"/>
    <property type="molecule type" value="Genomic_DNA"/>
</dbReference>
<feature type="domain" description="PGG" evidence="2">
    <location>
        <begin position="270"/>
        <end position="385"/>
    </location>
</feature>
<keyword evidence="1" id="KW-0472">Membrane</keyword>
<dbReference type="Proteomes" id="UP000828251">
    <property type="component" value="Unassembled WGS sequence"/>
</dbReference>
<evidence type="ECO:0000259" key="2">
    <source>
        <dbReference type="Pfam" id="PF13962"/>
    </source>
</evidence>
<proteinExistence type="predicted"/>
<evidence type="ECO:0000256" key="1">
    <source>
        <dbReference type="SAM" id="Phobius"/>
    </source>
</evidence>
<feature type="transmembrane region" description="Helical" evidence="1">
    <location>
        <begin position="271"/>
        <end position="290"/>
    </location>
</feature>
<reference evidence="3 4" key="1">
    <citation type="journal article" date="2021" name="Plant Biotechnol. J.">
        <title>Multi-omics assisted identification of the key and species-specific regulatory components of drought-tolerant mechanisms in Gossypium stocksii.</title>
        <authorList>
            <person name="Yu D."/>
            <person name="Ke L."/>
            <person name="Zhang D."/>
            <person name="Wu Y."/>
            <person name="Sun Y."/>
            <person name="Mei J."/>
            <person name="Sun J."/>
            <person name="Sun Y."/>
        </authorList>
    </citation>
    <scope>NUCLEOTIDE SEQUENCE [LARGE SCALE GENOMIC DNA]</scope>
    <source>
        <strain evidence="4">cv. E1</strain>
        <tissue evidence="3">Leaf</tissue>
    </source>
</reference>
<comment type="caution">
    <text evidence="3">The sequence shown here is derived from an EMBL/GenBank/DDBJ whole genome shotgun (WGS) entry which is preliminary data.</text>
</comment>
<dbReference type="SMART" id="SM00248">
    <property type="entry name" value="ANK"/>
    <property type="match status" value="5"/>
</dbReference>
<keyword evidence="1" id="KW-0812">Transmembrane</keyword>
<dbReference type="PANTHER" id="PTHR24128">
    <property type="entry name" value="HOMEOBOX PROTEIN WARIAI"/>
    <property type="match status" value="1"/>
</dbReference>
<feature type="transmembrane region" description="Helical" evidence="1">
    <location>
        <begin position="408"/>
        <end position="426"/>
    </location>
</feature>
<organism evidence="3 4">
    <name type="scientific">Gossypium stocksii</name>
    <dbReference type="NCBI Taxonomy" id="47602"/>
    <lineage>
        <taxon>Eukaryota</taxon>
        <taxon>Viridiplantae</taxon>
        <taxon>Streptophyta</taxon>
        <taxon>Embryophyta</taxon>
        <taxon>Tracheophyta</taxon>
        <taxon>Spermatophyta</taxon>
        <taxon>Magnoliopsida</taxon>
        <taxon>eudicotyledons</taxon>
        <taxon>Gunneridae</taxon>
        <taxon>Pentapetalae</taxon>
        <taxon>rosids</taxon>
        <taxon>malvids</taxon>
        <taxon>Malvales</taxon>
        <taxon>Malvaceae</taxon>
        <taxon>Malvoideae</taxon>
        <taxon>Gossypium</taxon>
    </lineage>
</organism>
<dbReference type="Pfam" id="PF12796">
    <property type="entry name" value="Ank_2"/>
    <property type="match status" value="1"/>
</dbReference>
<name>A0A9D3WA49_9ROSI</name>
<evidence type="ECO:0000313" key="3">
    <source>
        <dbReference type="EMBL" id="KAH1115732.1"/>
    </source>
</evidence>
<dbReference type="InterPro" id="IPR026961">
    <property type="entry name" value="PGG_dom"/>
</dbReference>
<protein>
    <recommendedName>
        <fullName evidence="2">PGG domain-containing protein</fullName>
    </recommendedName>
</protein>
<dbReference type="SUPFAM" id="SSF48403">
    <property type="entry name" value="Ankyrin repeat"/>
    <property type="match status" value="1"/>
</dbReference>
<dbReference type="OrthoDB" id="674805at2759"/>
<dbReference type="AlphaFoldDB" id="A0A9D3WA49"/>
<sequence>MDDQLRTVAQNGDIDALYRRVAEDPYILDRIDRLPIADTPLHQAARSGQPHFAMEVANLKPSLSSKLNHMGLSPLHLALQHNCSHMVRGLITINSKLIRVKAKGMITPLHYLAEIDDADLLAEFLFACPSSIEDTTVKFETAVHIAVKNRSIRALKVLLGWLNRVNKEDILNWKDEHGNTALHIAVVKLLVKHVNVNVKNSNGMTATDTFHLQGTMQDLEISKILSRARAKTASNLTSNMTLRDYLSRKLTLIDIRDKYLRIYSCNNRSDIRAMVLVVAILIVTATYQAGLNPPGGYWQDNYKPATTNNGSSSANNTNTSLDQDQRPHNAGQIIMKPFNLFYFFTLNSLAFYLSVWTILVVITGLPYSMILYICTCFLLLSYYASLVSTFPSQPNSSIFTAASTSYKNLLYVSAAATYVFPVIALVKHEWVKNRVVSMRGNRGLSKIRGNGVVAFRRKCYRSSKVIQDQKKRFKAPKASI</sequence>
<feature type="transmembrane region" description="Helical" evidence="1">
    <location>
        <begin position="340"/>
        <end position="362"/>
    </location>
</feature>
<dbReference type="Gene3D" id="1.25.40.20">
    <property type="entry name" value="Ankyrin repeat-containing domain"/>
    <property type="match status" value="1"/>
</dbReference>